<feature type="transmembrane region" description="Helical" evidence="6">
    <location>
        <begin position="6"/>
        <end position="26"/>
    </location>
</feature>
<evidence type="ECO:0000256" key="2">
    <source>
        <dbReference type="ARBA" id="ARBA00008333"/>
    </source>
</evidence>
<dbReference type="Proteomes" id="UP000597459">
    <property type="component" value="Unassembled WGS sequence"/>
</dbReference>
<dbReference type="PANTHER" id="PTHR31632:SF2">
    <property type="entry name" value="PLASMA MEMBRANE IRON PERMEASE"/>
    <property type="match status" value="1"/>
</dbReference>
<accession>A0A967B5W5</accession>
<dbReference type="GO" id="GO:0015093">
    <property type="term" value="F:ferrous iron transmembrane transporter activity"/>
    <property type="evidence" value="ECO:0007669"/>
    <property type="project" value="TreeGrafter"/>
</dbReference>
<comment type="caution">
    <text evidence="7">The sequence shown here is derived from an EMBL/GenBank/DDBJ whole genome shotgun (WGS) entry which is preliminary data.</text>
</comment>
<evidence type="ECO:0000256" key="3">
    <source>
        <dbReference type="ARBA" id="ARBA00022692"/>
    </source>
</evidence>
<keyword evidence="5 6" id="KW-0472">Membrane</keyword>
<keyword evidence="3 6" id="KW-0812">Transmembrane</keyword>
<dbReference type="RefSeq" id="WP_166313129.1">
    <property type="nucleotide sequence ID" value="NZ_JAHRDV010000004.1"/>
</dbReference>
<reference evidence="7" key="1">
    <citation type="submission" date="2019-11" db="EMBL/GenBank/DDBJ databases">
        <title>Description of new Acetobacter species.</title>
        <authorList>
            <person name="Cleenwerck I."/>
            <person name="Sombolestani A.S."/>
        </authorList>
    </citation>
    <scope>NUCLEOTIDE SEQUENCE</scope>
    <source>
        <strain evidence="7">LMG 1626</strain>
    </source>
</reference>
<evidence type="ECO:0000256" key="5">
    <source>
        <dbReference type="ARBA" id="ARBA00023136"/>
    </source>
</evidence>
<sequence>MLGSLIIVFREVMEAGLIVGIVLAATRGIPGRGWWVAGGIGAGVAGAALLACFAGALSQAFSGNGQDIFSAFVLCLAVAMLSWHIIWMSRHGREMAQNAKSFGAEVSSGSKSLFAMATVVAVAVLREGMEIVLFLYGIAVSAHESAASMILGGLLGVACGAALSWALYRGLVIIPLKHLFSVTNTLVALLAAGMASQAAALLANDDLIPALGFDLWDSSWLLSDGSMIGRAAKALFGYSDRPMGIQVLVWVLTLLALLVAERVVRRQLPKAPMRRQSVAG</sequence>
<feature type="transmembrane region" description="Helical" evidence="6">
    <location>
        <begin position="145"/>
        <end position="167"/>
    </location>
</feature>
<gene>
    <name evidence="7" type="ORF">GOB87_03280</name>
</gene>
<feature type="transmembrane region" description="Helical" evidence="6">
    <location>
        <begin position="33"/>
        <end position="56"/>
    </location>
</feature>
<proteinExistence type="inferred from homology"/>
<comment type="subcellular location">
    <subcellularLocation>
        <location evidence="1">Membrane</location>
        <topology evidence="1">Multi-pass membrane protein</topology>
    </subcellularLocation>
</comment>
<keyword evidence="4 6" id="KW-1133">Transmembrane helix</keyword>
<dbReference type="PANTHER" id="PTHR31632">
    <property type="entry name" value="IRON TRANSPORTER FTH1"/>
    <property type="match status" value="1"/>
</dbReference>
<name>A0A967B5W5_9PROT</name>
<evidence type="ECO:0000313" key="7">
    <source>
        <dbReference type="EMBL" id="NHO52984.1"/>
    </source>
</evidence>
<evidence type="ECO:0000256" key="1">
    <source>
        <dbReference type="ARBA" id="ARBA00004141"/>
    </source>
</evidence>
<dbReference type="EMBL" id="WOTH01000004">
    <property type="protein sequence ID" value="NHO52984.1"/>
    <property type="molecule type" value="Genomic_DNA"/>
</dbReference>
<feature type="transmembrane region" description="Helical" evidence="6">
    <location>
        <begin position="179"/>
        <end position="203"/>
    </location>
</feature>
<evidence type="ECO:0000256" key="4">
    <source>
        <dbReference type="ARBA" id="ARBA00022989"/>
    </source>
</evidence>
<protein>
    <submittedName>
        <fullName evidence="7">Iron permease</fullName>
    </submittedName>
</protein>
<dbReference type="Pfam" id="PF03239">
    <property type="entry name" value="FTR1"/>
    <property type="match status" value="1"/>
</dbReference>
<evidence type="ECO:0000256" key="6">
    <source>
        <dbReference type="SAM" id="Phobius"/>
    </source>
</evidence>
<dbReference type="InterPro" id="IPR004923">
    <property type="entry name" value="FTR1/Fip1/EfeU"/>
</dbReference>
<feature type="transmembrane region" description="Helical" evidence="6">
    <location>
        <begin position="68"/>
        <end position="87"/>
    </location>
</feature>
<evidence type="ECO:0000313" key="8">
    <source>
        <dbReference type="Proteomes" id="UP000597459"/>
    </source>
</evidence>
<feature type="transmembrane region" description="Helical" evidence="6">
    <location>
        <begin position="243"/>
        <end position="264"/>
    </location>
</feature>
<comment type="similarity">
    <text evidence="2">Belongs to the oxidase-dependent Fe transporter (OFeT) (TC 9.A.10.1) family.</text>
</comment>
<organism evidence="7 8">
    <name type="scientific">Acetobacter estunensis</name>
    <dbReference type="NCBI Taxonomy" id="104097"/>
    <lineage>
        <taxon>Bacteria</taxon>
        <taxon>Pseudomonadati</taxon>
        <taxon>Pseudomonadota</taxon>
        <taxon>Alphaproteobacteria</taxon>
        <taxon>Acetobacterales</taxon>
        <taxon>Acetobacteraceae</taxon>
        <taxon>Acetobacter</taxon>
    </lineage>
</organism>
<keyword evidence="8" id="KW-1185">Reference proteome</keyword>
<dbReference type="AlphaFoldDB" id="A0A967B5W5"/>
<dbReference type="GO" id="GO:0033573">
    <property type="term" value="C:high-affinity iron permease complex"/>
    <property type="evidence" value="ECO:0007669"/>
    <property type="project" value="InterPro"/>
</dbReference>